<gene>
    <name evidence="6" type="ORF">ACFPK4_00895</name>
</gene>
<organism evidence="6 7">
    <name type="scientific">Rahnella sp. (strain Y9602)</name>
    <dbReference type="NCBI Taxonomy" id="2703885"/>
    <lineage>
        <taxon>Bacteria</taxon>
        <taxon>Pseudomonadati</taxon>
        <taxon>Pseudomonadota</taxon>
        <taxon>Gammaproteobacteria</taxon>
        <taxon>Enterobacterales</taxon>
        <taxon>Yersiniaceae</taxon>
        <taxon>Rahnella</taxon>
    </lineage>
</organism>
<evidence type="ECO:0000313" key="6">
    <source>
        <dbReference type="EMBL" id="MFD3222079.1"/>
    </source>
</evidence>
<evidence type="ECO:0000259" key="5">
    <source>
        <dbReference type="PROSITE" id="PS50931"/>
    </source>
</evidence>
<evidence type="ECO:0000256" key="4">
    <source>
        <dbReference type="ARBA" id="ARBA00023163"/>
    </source>
</evidence>
<keyword evidence="4" id="KW-0804">Transcription</keyword>
<dbReference type="InterPro" id="IPR036390">
    <property type="entry name" value="WH_DNA-bd_sf"/>
</dbReference>
<dbReference type="InterPro" id="IPR005119">
    <property type="entry name" value="LysR_subst-bd"/>
</dbReference>
<dbReference type="Pfam" id="PF00126">
    <property type="entry name" value="HTH_1"/>
    <property type="match status" value="1"/>
</dbReference>
<dbReference type="PANTHER" id="PTHR30118:SF14">
    <property type="entry name" value="LYSR FAMILY TRANSCRIPTIONAL REGULATOR"/>
    <property type="match status" value="1"/>
</dbReference>
<dbReference type="SUPFAM" id="SSF53850">
    <property type="entry name" value="Periplasmic binding protein-like II"/>
    <property type="match status" value="1"/>
</dbReference>
<dbReference type="PROSITE" id="PS50931">
    <property type="entry name" value="HTH_LYSR"/>
    <property type="match status" value="1"/>
</dbReference>
<dbReference type="RefSeq" id="WP_205569701.1">
    <property type="nucleotide sequence ID" value="NC_015061.1"/>
</dbReference>
<keyword evidence="7" id="KW-1185">Reference proteome</keyword>
<dbReference type="Proteomes" id="UP001598201">
    <property type="component" value="Unassembled WGS sequence"/>
</dbReference>
<evidence type="ECO:0000256" key="1">
    <source>
        <dbReference type="ARBA" id="ARBA00009437"/>
    </source>
</evidence>
<name>A0ABW6C638_RAHSY</name>
<dbReference type="GeneID" id="95419831"/>
<keyword evidence="2" id="KW-0805">Transcription regulation</keyword>
<dbReference type="InterPro" id="IPR050389">
    <property type="entry name" value="LysR-type_TF"/>
</dbReference>
<dbReference type="EMBL" id="JBHUCJ010000001">
    <property type="protein sequence ID" value="MFD3222079.1"/>
    <property type="molecule type" value="Genomic_DNA"/>
</dbReference>
<evidence type="ECO:0000256" key="3">
    <source>
        <dbReference type="ARBA" id="ARBA00023125"/>
    </source>
</evidence>
<dbReference type="Pfam" id="PF03466">
    <property type="entry name" value="LysR_substrate"/>
    <property type="match status" value="1"/>
</dbReference>
<accession>A0ABW6C638</accession>
<dbReference type="PANTHER" id="PTHR30118">
    <property type="entry name" value="HTH-TYPE TRANSCRIPTIONAL REGULATOR LEUO-RELATED"/>
    <property type="match status" value="1"/>
</dbReference>
<evidence type="ECO:0000256" key="2">
    <source>
        <dbReference type="ARBA" id="ARBA00023015"/>
    </source>
</evidence>
<protein>
    <submittedName>
        <fullName evidence="6">LysR family transcriptional regulator</fullName>
    </submittedName>
</protein>
<dbReference type="InterPro" id="IPR000847">
    <property type="entry name" value="LysR_HTH_N"/>
</dbReference>
<proteinExistence type="inferred from homology"/>
<reference evidence="6 7" key="1">
    <citation type="submission" date="2024-09" db="EMBL/GenBank/DDBJ databases">
        <title>Genomes of Rahnella.</title>
        <authorList>
            <person name="Mnguni F.C."/>
            <person name="Shin G.Y."/>
            <person name="Coutinho T."/>
        </authorList>
    </citation>
    <scope>NUCLEOTIDE SEQUENCE [LARGE SCALE GENOMIC DNA]</scope>
    <source>
        <strain evidence="6 7">20WA0057</strain>
    </source>
</reference>
<dbReference type="Gene3D" id="1.10.10.10">
    <property type="entry name" value="Winged helix-like DNA-binding domain superfamily/Winged helix DNA-binding domain"/>
    <property type="match status" value="1"/>
</dbReference>
<keyword evidence="3" id="KW-0238">DNA-binding</keyword>
<dbReference type="Gene3D" id="3.40.190.10">
    <property type="entry name" value="Periplasmic binding protein-like II"/>
    <property type="match status" value="2"/>
</dbReference>
<dbReference type="SUPFAM" id="SSF46785">
    <property type="entry name" value="Winged helix' DNA-binding domain"/>
    <property type="match status" value="1"/>
</dbReference>
<feature type="domain" description="HTH lysR-type" evidence="5">
    <location>
        <begin position="41"/>
        <end position="98"/>
    </location>
</feature>
<comment type="similarity">
    <text evidence="1">Belongs to the LysR transcriptional regulatory family.</text>
</comment>
<evidence type="ECO:0000313" key="7">
    <source>
        <dbReference type="Proteomes" id="UP001598201"/>
    </source>
</evidence>
<comment type="caution">
    <text evidence="6">The sequence shown here is derived from an EMBL/GenBank/DDBJ whole genome shotgun (WGS) entry which is preliminary data.</text>
</comment>
<dbReference type="InterPro" id="IPR036388">
    <property type="entry name" value="WH-like_DNA-bd_sf"/>
</dbReference>
<sequence>MSILTMIDVENTNSRISPEVRGLDRMKENTLTDRFKMVKNFDLNLLTTFEAVFIHRSGTKAADALGITPSAVSQALGRLRVHYNDALFIRDGKALAPTTVAIGIHEGLAEAYDNLVAKLQNISFDSLPTRLVVHCSPYISMFTINVMRKVLDEIAPDCEIVHSTSGNSIAETEDALIFRKADIIFDVHPHVSHSRVSQHISSEVPVMICRRSHPRLRGSLSREQAAQESHIFVDSESTSLLSNRLDVNTLLQVDRKCRFISPSFLSIISMVETSDMLAFITERFYEKMKNAFDIQKLSTDMTLPSQPVYMVYNKAALNNQFFSTLVRKMTDTFLQEFQNNSPR</sequence>